<proteinExistence type="predicted"/>
<gene>
    <name evidence="2" type="ORF">GcM1_163005</name>
</gene>
<dbReference type="Proteomes" id="UP000285326">
    <property type="component" value="Unassembled WGS sequence"/>
</dbReference>
<dbReference type="EMBL" id="MCBS01016361">
    <property type="protein sequence ID" value="RKF83088.1"/>
    <property type="molecule type" value="Genomic_DNA"/>
</dbReference>
<evidence type="ECO:0000313" key="2">
    <source>
        <dbReference type="EMBL" id="RKF83088.1"/>
    </source>
</evidence>
<reference evidence="2 3" key="1">
    <citation type="journal article" date="2018" name="BMC Genomics">
        <title>Comparative genome analyses reveal sequence features reflecting distinct modes of host-adaptation between dicot and monocot powdery mildew.</title>
        <authorList>
            <person name="Wu Y."/>
            <person name="Ma X."/>
            <person name="Pan Z."/>
            <person name="Kale S.D."/>
            <person name="Song Y."/>
            <person name="King H."/>
            <person name="Zhang Q."/>
            <person name="Presley C."/>
            <person name="Deng X."/>
            <person name="Wei C.I."/>
            <person name="Xiao S."/>
        </authorList>
    </citation>
    <scope>NUCLEOTIDE SEQUENCE [LARGE SCALE GENOMIC DNA]</scope>
    <source>
        <strain evidence="2">UMSG1</strain>
    </source>
</reference>
<comment type="caution">
    <text evidence="2">The sequence shown here is derived from an EMBL/GenBank/DDBJ whole genome shotgun (WGS) entry which is preliminary data.</text>
</comment>
<protein>
    <submittedName>
        <fullName evidence="2">Uncharacterized protein</fullName>
    </submittedName>
</protein>
<evidence type="ECO:0000313" key="3">
    <source>
        <dbReference type="Proteomes" id="UP000285326"/>
    </source>
</evidence>
<feature type="compositionally biased region" description="Low complexity" evidence="1">
    <location>
        <begin position="39"/>
        <end position="49"/>
    </location>
</feature>
<sequence length="121" mass="14397">MQFNRPPPINQPQTQPTYHHYLLQINNQIFENSHHAHHQPQYPQHPQHPLETPGNYFQHENVPVPNIDKFNGETGVLEFIEDLDSRFILKPNRYPSNRLKVMANLEDMERTRENVNDLPKQ</sequence>
<name>A0A420J8H9_9PEZI</name>
<organism evidence="2 3">
    <name type="scientific">Golovinomyces cichoracearum</name>
    <dbReference type="NCBI Taxonomy" id="62708"/>
    <lineage>
        <taxon>Eukaryota</taxon>
        <taxon>Fungi</taxon>
        <taxon>Dikarya</taxon>
        <taxon>Ascomycota</taxon>
        <taxon>Pezizomycotina</taxon>
        <taxon>Leotiomycetes</taxon>
        <taxon>Erysiphales</taxon>
        <taxon>Erysiphaceae</taxon>
        <taxon>Golovinomyces</taxon>
    </lineage>
</organism>
<dbReference type="AlphaFoldDB" id="A0A420J8H9"/>
<feature type="region of interest" description="Disordered" evidence="1">
    <location>
        <begin position="31"/>
        <end position="63"/>
    </location>
</feature>
<accession>A0A420J8H9</accession>
<evidence type="ECO:0000256" key="1">
    <source>
        <dbReference type="SAM" id="MobiDB-lite"/>
    </source>
</evidence>